<dbReference type="InterPro" id="IPR051401">
    <property type="entry name" value="GtrA_CellWall_Glycosyl"/>
</dbReference>
<keyword evidence="5 6" id="KW-0472">Membrane</keyword>
<name>A0A9D1HHN9_9FIRM</name>
<evidence type="ECO:0000313" key="9">
    <source>
        <dbReference type="Proteomes" id="UP000824164"/>
    </source>
</evidence>
<dbReference type="GO" id="GO:0000271">
    <property type="term" value="P:polysaccharide biosynthetic process"/>
    <property type="evidence" value="ECO:0007669"/>
    <property type="project" value="InterPro"/>
</dbReference>
<organism evidence="8 9">
    <name type="scientific">Candidatus Onthocola gallistercoris</name>
    <dbReference type="NCBI Taxonomy" id="2840876"/>
    <lineage>
        <taxon>Bacteria</taxon>
        <taxon>Bacillati</taxon>
        <taxon>Bacillota</taxon>
        <taxon>Bacilli</taxon>
        <taxon>Candidatus Onthocola</taxon>
    </lineage>
</organism>
<evidence type="ECO:0000256" key="1">
    <source>
        <dbReference type="ARBA" id="ARBA00004141"/>
    </source>
</evidence>
<protein>
    <submittedName>
        <fullName evidence="8">GtrA family protein</fullName>
    </submittedName>
</protein>
<feature type="transmembrane region" description="Helical" evidence="6">
    <location>
        <begin position="115"/>
        <end position="134"/>
    </location>
</feature>
<dbReference type="PANTHER" id="PTHR38459">
    <property type="entry name" value="PROPHAGE BACTOPRENOL-LINKED GLUCOSE TRANSLOCASE HOMOLOG"/>
    <property type="match status" value="1"/>
</dbReference>
<dbReference type="InterPro" id="IPR007267">
    <property type="entry name" value="GtrA_DPMS_TM"/>
</dbReference>
<keyword evidence="4 6" id="KW-1133">Transmembrane helix</keyword>
<comment type="caution">
    <text evidence="8">The sequence shown here is derived from an EMBL/GenBank/DDBJ whole genome shotgun (WGS) entry which is preliminary data.</text>
</comment>
<evidence type="ECO:0000256" key="4">
    <source>
        <dbReference type="ARBA" id="ARBA00022989"/>
    </source>
</evidence>
<feature type="transmembrane region" description="Helical" evidence="6">
    <location>
        <begin position="40"/>
        <end position="60"/>
    </location>
</feature>
<evidence type="ECO:0000256" key="5">
    <source>
        <dbReference type="ARBA" id="ARBA00023136"/>
    </source>
</evidence>
<comment type="subcellular location">
    <subcellularLocation>
        <location evidence="1">Membrane</location>
        <topology evidence="1">Multi-pass membrane protein</topology>
    </subcellularLocation>
</comment>
<dbReference type="Proteomes" id="UP000824164">
    <property type="component" value="Unassembled WGS sequence"/>
</dbReference>
<feature type="domain" description="GtrA/DPMS transmembrane" evidence="7">
    <location>
        <begin position="17"/>
        <end position="134"/>
    </location>
</feature>
<evidence type="ECO:0000256" key="3">
    <source>
        <dbReference type="ARBA" id="ARBA00022692"/>
    </source>
</evidence>
<feature type="transmembrane region" description="Helical" evidence="6">
    <location>
        <begin position="14"/>
        <end position="34"/>
    </location>
</feature>
<dbReference type="GO" id="GO:0005886">
    <property type="term" value="C:plasma membrane"/>
    <property type="evidence" value="ECO:0007669"/>
    <property type="project" value="TreeGrafter"/>
</dbReference>
<reference evidence="8" key="2">
    <citation type="journal article" date="2021" name="PeerJ">
        <title>Extensive microbial diversity within the chicken gut microbiome revealed by metagenomics and culture.</title>
        <authorList>
            <person name="Gilroy R."/>
            <person name="Ravi A."/>
            <person name="Getino M."/>
            <person name="Pursley I."/>
            <person name="Horton D.L."/>
            <person name="Alikhan N.F."/>
            <person name="Baker D."/>
            <person name="Gharbi K."/>
            <person name="Hall N."/>
            <person name="Watson M."/>
            <person name="Adriaenssens E.M."/>
            <person name="Foster-Nyarko E."/>
            <person name="Jarju S."/>
            <person name="Secka A."/>
            <person name="Antonio M."/>
            <person name="Oren A."/>
            <person name="Chaudhuri R.R."/>
            <person name="La Ragione R."/>
            <person name="Hildebrand F."/>
            <person name="Pallen M.J."/>
        </authorList>
    </citation>
    <scope>NUCLEOTIDE SEQUENCE</scope>
    <source>
        <strain evidence="8">CHK187-14744</strain>
    </source>
</reference>
<feature type="transmembrane region" description="Helical" evidence="6">
    <location>
        <begin position="81"/>
        <end position="109"/>
    </location>
</feature>
<evidence type="ECO:0000256" key="2">
    <source>
        <dbReference type="ARBA" id="ARBA00009399"/>
    </source>
</evidence>
<comment type="similarity">
    <text evidence="2">Belongs to the GtrA family.</text>
</comment>
<evidence type="ECO:0000259" key="7">
    <source>
        <dbReference type="Pfam" id="PF04138"/>
    </source>
</evidence>
<sequence length="136" mass="15474">MKKIKALLEQYKEIVLYLFFGGLTTLVNIVSYFVCTDIFNIYYLAATAISWALSVAFAYVTNRTWVFASKKHGLEAILREIVMFVSCRLLSGAMDMAIMFIGVSIIGIPDSITKFLTQILVVVLNYIFSKVFIFRK</sequence>
<dbReference type="EMBL" id="DVLT01000047">
    <property type="protein sequence ID" value="HIU03159.1"/>
    <property type="molecule type" value="Genomic_DNA"/>
</dbReference>
<gene>
    <name evidence="8" type="ORF">IAB63_07910</name>
</gene>
<evidence type="ECO:0000313" key="8">
    <source>
        <dbReference type="EMBL" id="HIU03159.1"/>
    </source>
</evidence>
<dbReference type="AlphaFoldDB" id="A0A9D1HHN9"/>
<evidence type="ECO:0000256" key="6">
    <source>
        <dbReference type="SAM" id="Phobius"/>
    </source>
</evidence>
<dbReference type="Pfam" id="PF04138">
    <property type="entry name" value="GtrA_DPMS_TM"/>
    <property type="match status" value="1"/>
</dbReference>
<keyword evidence="3 6" id="KW-0812">Transmembrane</keyword>
<dbReference type="PANTHER" id="PTHR38459:SF5">
    <property type="entry name" value="CELL WALL TEICHOIC ACID GLYCOSYLATION PROTEIN GTCA"/>
    <property type="match status" value="1"/>
</dbReference>
<proteinExistence type="inferred from homology"/>
<reference evidence="8" key="1">
    <citation type="submission" date="2020-10" db="EMBL/GenBank/DDBJ databases">
        <authorList>
            <person name="Gilroy R."/>
        </authorList>
    </citation>
    <scope>NUCLEOTIDE SEQUENCE</scope>
    <source>
        <strain evidence="8">CHK187-14744</strain>
    </source>
</reference>
<accession>A0A9D1HHN9</accession>